<keyword evidence="3" id="KW-1185">Reference proteome</keyword>
<dbReference type="InterPro" id="IPR011990">
    <property type="entry name" value="TPR-like_helical_dom_sf"/>
</dbReference>
<dbReference type="STRING" id="1391653.AKJ08_2060"/>
<dbReference type="RefSeq" id="WP_157370603.1">
    <property type="nucleotide sequence ID" value="NZ_CP012332.1"/>
</dbReference>
<keyword evidence="1" id="KW-0802">TPR repeat</keyword>
<name>A0A0K1PDQ3_9BACT</name>
<accession>A0A0K1PDQ3</accession>
<proteinExistence type="predicted"/>
<organism evidence="2 3">
    <name type="scientific">Vulgatibacter incomptus</name>
    <dbReference type="NCBI Taxonomy" id="1391653"/>
    <lineage>
        <taxon>Bacteria</taxon>
        <taxon>Pseudomonadati</taxon>
        <taxon>Myxococcota</taxon>
        <taxon>Myxococcia</taxon>
        <taxon>Myxococcales</taxon>
        <taxon>Cystobacterineae</taxon>
        <taxon>Vulgatibacteraceae</taxon>
        <taxon>Vulgatibacter</taxon>
    </lineage>
</organism>
<evidence type="ECO:0000256" key="1">
    <source>
        <dbReference type="PROSITE-ProRule" id="PRU00339"/>
    </source>
</evidence>
<protein>
    <submittedName>
        <fullName evidence="2">Uncharacterized protein</fullName>
    </submittedName>
</protein>
<dbReference type="OrthoDB" id="5396015at2"/>
<sequence length="170" mass="18773">MIRAVPRPTASPPPRELSAKLEQTLAAGDAAFDAGDRVSAHAAYREAQHLDGNDPGVLSRLGLTLTLVGRDELKGVAFCEEAIRRGGEDPDALWRLAMVYLATFQKERAIRTIRRGLQVAPRHGRLVAVIDSLGIRRTPVIPFLSRSNPLNKWLGKLRHRLRPMKAGTEE</sequence>
<dbReference type="SUPFAM" id="SSF48452">
    <property type="entry name" value="TPR-like"/>
    <property type="match status" value="1"/>
</dbReference>
<dbReference type="Gene3D" id="1.25.40.10">
    <property type="entry name" value="Tetratricopeptide repeat domain"/>
    <property type="match status" value="1"/>
</dbReference>
<evidence type="ECO:0000313" key="3">
    <source>
        <dbReference type="Proteomes" id="UP000055590"/>
    </source>
</evidence>
<gene>
    <name evidence="2" type="ORF">AKJ08_2060</name>
</gene>
<dbReference type="EMBL" id="CP012332">
    <property type="protein sequence ID" value="AKU91673.1"/>
    <property type="molecule type" value="Genomic_DNA"/>
</dbReference>
<dbReference type="InterPro" id="IPR019734">
    <property type="entry name" value="TPR_rpt"/>
</dbReference>
<dbReference type="KEGG" id="vin:AKJ08_2060"/>
<feature type="repeat" description="TPR" evidence="1">
    <location>
        <begin position="90"/>
        <end position="123"/>
    </location>
</feature>
<evidence type="ECO:0000313" key="2">
    <source>
        <dbReference type="EMBL" id="AKU91673.1"/>
    </source>
</evidence>
<dbReference type="AlphaFoldDB" id="A0A0K1PDQ3"/>
<dbReference type="PROSITE" id="PS50005">
    <property type="entry name" value="TPR"/>
    <property type="match status" value="1"/>
</dbReference>
<dbReference type="Proteomes" id="UP000055590">
    <property type="component" value="Chromosome"/>
</dbReference>
<reference evidence="2 3" key="1">
    <citation type="submission" date="2015-08" db="EMBL/GenBank/DDBJ databases">
        <authorList>
            <person name="Babu N.S."/>
            <person name="Beckwith C.J."/>
            <person name="Beseler K.G."/>
            <person name="Brison A."/>
            <person name="Carone J.V."/>
            <person name="Caskin T.P."/>
            <person name="Diamond M."/>
            <person name="Durham M.E."/>
            <person name="Foxe J.M."/>
            <person name="Go M."/>
            <person name="Henderson B.A."/>
            <person name="Jones I.B."/>
            <person name="McGettigan J.A."/>
            <person name="Micheletti S.J."/>
            <person name="Nasrallah M.E."/>
            <person name="Ortiz D."/>
            <person name="Piller C.R."/>
            <person name="Privatt S.R."/>
            <person name="Schneider S.L."/>
            <person name="Sharp S."/>
            <person name="Smith T.C."/>
            <person name="Stanton J.D."/>
            <person name="Ullery H.E."/>
            <person name="Wilson R.J."/>
            <person name="Serrano M.G."/>
            <person name="Buck G."/>
            <person name="Lee V."/>
            <person name="Wang Y."/>
            <person name="Carvalho R."/>
            <person name="Voegtly L."/>
            <person name="Shi R."/>
            <person name="Duckworth R."/>
            <person name="Johnson A."/>
            <person name="Loviza R."/>
            <person name="Walstead R."/>
            <person name="Shah Z."/>
            <person name="Kiflezghi M."/>
            <person name="Wade K."/>
            <person name="Ball S.L."/>
            <person name="Bradley K.W."/>
            <person name="Asai D.J."/>
            <person name="Bowman C.A."/>
            <person name="Russell D.A."/>
            <person name="Pope W.H."/>
            <person name="Jacobs-Sera D."/>
            <person name="Hendrix R.W."/>
            <person name="Hatfull G.F."/>
        </authorList>
    </citation>
    <scope>NUCLEOTIDE SEQUENCE [LARGE SCALE GENOMIC DNA]</scope>
    <source>
        <strain evidence="2 3">DSM 27710</strain>
    </source>
</reference>